<dbReference type="Proteomes" id="UP000799118">
    <property type="component" value="Unassembled WGS sequence"/>
</dbReference>
<gene>
    <name evidence="2" type="ORF">BT96DRAFT_1056232</name>
</gene>
<feature type="region of interest" description="Disordered" evidence="1">
    <location>
        <begin position="50"/>
        <end position="76"/>
    </location>
</feature>
<dbReference type="EMBL" id="ML769590">
    <property type="protein sequence ID" value="KAE9392682.1"/>
    <property type="molecule type" value="Genomic_DNA"/>
</dbReference>
<keyword evidence="3" id="KW-1185">Reference proteome</keyword>
<feature type="compositionally biased region" description="Basic residues" evidence="1">
    <location>
        <begin position="50"/>
        <end position="62"/>
    </location>
</feature>
<accession>A0A6A4H3E3</accession>
<proteinExistence type="predicted"/>
<evidence type="ECO:0000313" key="2">
    <source>
        <dbReference type="EMBL" id="KAE9392682.1"/>
    </source>
</evidence>
<organism evidence="2 3">
    <name type="scientific">Gymnopus androsaceus JB14</name>
    <dbReference type="NCBI Taxonomy" id="1447944"/>
    <lineage>
        <taxon>Eukaryota</taxon>
        <taxon>Fungi</taxon>
        <taxon>Dikarya</taxon>
        <taxon>Basidiomycota</taxon>
        <taxon>Agaricomycotina</taxon>
        <taxon>Agaricomycetes</taxon>
        <taxon>Agaricomycetidae</taxon>
        <taxon>Agaricales</taxon>
        <taxon>Marasmiineae</taxon>
        <taxon>Omphalotaceae</taxon>
        <taxon>Gymnopus</taxon>
    </lineage>
</organism>
<evidence type="ECO:0000313" key="3">
    <source>
        <dbReference type="Proteomes" id="UP000799118"/>
    </source>
</evidence>
<protein>
    <submittedName>
        <fullName evidence="2">Uncharacterized protein</fullName>
    </submittedName>
</protein>
<evidence type="ECO:0000256" key="1">
    <source>
        <dbReference type="SAM" id="MobiDB-lite"/>
    </source>
</evidence>
<dbReference type="AlphaFoldDB" id="A0A6A4H3E3"/>
<reference evidence="2" key="1">
    <citation type="journal article" date="2019" name="Environ. Microbiol.">
        <title>Fungal ecological strategies reflected in gene transcription - a case study of two litter decomposers.</title>
        <authorList>
            <person name="Barbi F."/>
            <person name="Kohler A."/>
            <person name="Barry K."/>
            <person name="Baskaran P."/>
            <person name="Daum C."/>
            <person name="Fauchery L."/>
            <person name="Ihrmark K."/>
            <person name="Kuo A."/>
            <person name="LaButti K."/>
            <person name="Lipzen A."/>
            <person name="Morin E."/>
            <person name="Grigoriev I.V."/>
            <person name="Henrissat B."/>
            <person name="Lindahl B."/>
            <person name="Martin F."/>
        </authorList>
    </citation>
    <scope>NUCLEOTIDE SEQUENCE</scope>
    <source>
        <strain evidence="2">JB14</strain>
    </source>
</reference>
<name>A0A6A4H3E3_9AGAR</name>
<sequence length="135" mass="15029">MASASGRCSFASTMSSPKFSRMFAALSPGAKPCYSMIMDPKPAENVSIRKQKAKKNCTQKRKQTADECGNSDDDDVQDNDALFKREGHGMLQMAMQCLKQECQYNLTLTRSQNPHTWDAESSAVMFYKAPARNNS</sequence>
<dbReference type="OrthoDB" id="3262412at2759"/>